<protein>
    <submittedName>
        <fullName evidence="3">Uncharacterized protein</fullName>
    </submittedName>
</protein>
<evidence type="ECO:0000256" key="1">
    <source>
        <dbReference type="SAM" id="Coils"/>
    </source>
</evidence>
<accession>A0A0C3BU12</accession>
<feature type="compositionally biased region" description="Basic and acidic residues" evidence="2">
    <location>
        <begin position="536"/>
        <end position="558"/>
    </location>
</feature>
<keyword evidence="4" id="KW-1185">Reference proteome</keyword>
<organism evidence="3 4">
    <name type="scientific">Hebeloma cylindrosporum</name>
    <dbReference type="NCBI Taxonomy" id="76867"/>
    <lineage>
        <taxon>Eukaryota</taxon>
        <taxon>Fungi</taxon>
        <taxon>Dikarya</taxon>
        <taxon>Basidiomycota</taxon>
        <taxon>Agaricomycotina</taxon>
        <taxon>Agaricomycetes</taxon>
        <taxon>Agaricomycetidae</taxon>
        <taxon>Agaricales</taxon>
        <taxon>Agaricineae</taxon>
        <taxon>Hymenogastraceae</taxon>
        <taxon>Hebeloma</taxon>
    </lineage>
</organism>
<keyword evidence="1" id="KW-0175">Coiled coil</keyword>
<feature type="compositionally biased region" description="Polar residues" evidence="2">
    <location>
        <begin position="158"/>
        <end position="170"/>
    </location>
</feature>
<dbReference type="Proteomes" id="UP000053424">
    <property type="component" value="Unassembled WGS sequence"/>
</dbReference>
<feature type="coiled-coil region" evidence="1">
    <location>
        <begin position="443"/>
        <end position="532"/>
    </location>
</feature>
<proteinExistence type="predicted"/>
<name>A0A0C3BU12_HEBCY</name>
<reference evidence="4" key="2">
    <citation type="submission" date="2015-01" db="EMBL/GenBank/DDBJ databases">
        <title>Evolutionary Origins and Diversification of the Mycorrhizal Mutualists.</title>
        <authorList>
            <consortium name="DOE Joint Genome Institute"/>
            <consortium name="Mycorrhizal Genomics Consortium"/>
            <person name="Kohler A."/>
            <person name="Kuo A."/>
            <person name="Nagy L.G."/>
            <person name="Floudas D."/>
            <person name="Copeland A."/>
            <person name="Barry K.W."/>
            <person name="Cichocki N."/>
            <person name="Veneault-Fourrey C."/>
            <person name="LaButti K."/>
            <person name="Lindquist E.A."/>
            <person name="Lipzen A."/>
            <person name="Lundell T."/>
            <person name="Morin E."/>
            <person name="Murat C."/>
            <person name="Riley R."/>
            <person name="Ohm R."/>
            <person name="Sun H."/>
            <person name="Tunlid A."/>
            <person name="Henrissat B."/>
            <person name="Grigoriev I.V."/>
            <person name="Hibbett D.S."/>
            <person name="Martin F."/>
        </authorList>
    </citation>
    <scope>NUCLEOTIDE SEQUENCE [LARGE SCALE GENOMIC DNA]</scope>
    <source>
        <strain evidence="4">h7</strain>
    </source>
</reference>
<feature type="coiled-coil region" evidence="1">
    <location>
        <begin position="294"/>
        <end position="359"/>
    </location>
</feature>
<feature type="region of interest" description="Disordered" evidence="2">
    <location>
        <begin position="536"/>
        <end position="691"/>
    </location>
</feature>
<dbReference type="EMBL" id="KN831849">
    <property type="protein sequence ID" value="KIM34861.1"/>
    <property type="molecule type" value="Genomic_DNA"/>
</dbReference>
<feature type="compositionally biased region" description="Basic and acidic residues" evidence="2">
    <location>
        <begin position="76"/>
        <end position="86"/>
    </location>
</feature>
<feature type="region of interest" description="Disordered" evidence="2">
    <location>
        <begin position="1"/>
        <end position="218"/>
    </location>
</feature>
<feature type="compositionally biased region" description="Basic and acidic residues" evidence="2">
    <location>
        <begin position="111"/>
        <end position="121"/>
    </location>
</feature>
<gene>
    <name evidence="3" type="ORF">M413DRAFT_434962</name>
</gene>
<dbReference type="HOGENOM" id="CLU_330386_0_0_1"/>
<evidence type="ECO:0000313" key="4">
    <source>
        <dbReference type="Proteomes" id="UP000053424"/>
    </source>
</evidence>
<dbReference type="AlphaFoldDB" id="A0A0C3BU12"/>
<sequence>MSARKNLVSYDSVGEDSDEPQRDMDSDSDYDTSFIPRSRAKHQATSPRQTRSRTKSVTPSVESDHLPGNETEDVDADSRITADPDNHTLYSVTPSVESDHLPGNETEDVDADSRITADPDNHTLYVPHVQSRATTQEKSPRRTRSRSRALSYDAQCTPLKSKQRTANSGNDPGHDGLMYQATQYRDEDPTPRASQRTTRRGGNHSSRNSESGDKPLPAKPIYVEQQTTRTPASAEDITAVDVSTNSSTFLSGWTLCDQVLRPQRKNKLLVKLAQDQQAIISERDEDTERLSEALVGSKNRISNSRQKIKELEQQVYQLQTTLRKQRELTESSTKPDCDVNELKSRLEARDAEIERLRVILDENANVIEESKKMLEERMEMTDIWEVQTAMATGELESQSSEPGRLQDSLLAVESELDELRTLIEKERPHSALKRTSIRYRKERDEKRKEVAAVVANLESIRQELENVRQQREKDLESAQAREIELMLEVHRCRMARMGKGKAKESVDESDEEQELRNELENLKQKVAMMKDKESAITDIASRKSPESHPGPHDKETERQGSPTPGLEQGTSNTPPTTTNGSTRTTVLRGSGKSSSIAPSQAGSSTIAQPDADFHDAREKRDEELERRRRQADALLRRRRSAMPGMGTGDLPNPKVDSRKPSRSPETIGGGRIDKQDANDLDQPPRSSNASRWISQAIKAHLTRNSAKTTNCPRRFNPTKAIVEDDKKKDTPVIRNAFCAIVRTIFLHAFGLEKTDEYALVTAASRSRANAYNGLGQGDGPNLLVPEIDMDGKISSPWNVKLIKLFAQETMAVLQELPQLEEFPIRTQAYFEDMVRDHMERAQGLHGRRPNLRYRLPDRRKLSTKYGAD</sequence>
<feature type="compositionally biased region" description="Low complexity" evidence="2">
    <location>
        <begin position="593"/>
        <end position="604"/>
    </location>
</feature>
<reference evidence="3 4" key="1">
    <citation type="submission" date="2014-04" db="EMBL/GenBank/DDBJ databases">
        <authorList>
            <consortium name="DOE Joint Genome Institute"/>
            <person name="Kuo A."/>
            <person name="Gay G."/>
            <person name="Dore J."/>
            <person name="Kohler A."/>
            <person name="Nagy L.G."/>
            <person name="Floudas D."/>
            <person name="Copeland A."/>
            <person name="Barry K.W."/>
            <person name="Cichocki N."/>
            <person name="Veneault-Fourrey C."/>
            <person name="LaButti K."/>
            <person name="Lindquist E.A."/>
            <person name="Lipzen A."/>
            <person name="Lundell T."/>
            <person name="Morin E."/>
            <person name="Murat C."/>
            <person name="Sun H."/>
            <person name="Tunlid A."/>
            <person name="Henrissat B."/>
            <person name="Grigoriev I.V."/>
            <person name="Hibbett D.S."/>
            <person name="Martin F."/>
            <person name="Nordberg H.P."/>
            <person name="Cantor M.N."/>
            <person name="Hua S.X."/>
        </authorList>
    </citation>
    <scope>NUCLEOTIDE SEQUENCE [LARGE SCALE GENOMIC DNA]</scope>
    <source>
        <strain evidence="4">h7</strain>
    </source>
</reference>
<feature type="compositionally biased region" description="Basic and acidic residues" evidence="2">
    <location>
        <begin position="611"/>
        <end position="635"/>
    </location>
</feature>
<evidence type="ECO:0000313" key="3">
    <source>
        <dbReference type="EMBL" id="KIM34861.1"/>
    </source>
</evidence>
<feature type="compositionally biased region" description="Polar residues" evidence="2">
    <location>
        <begin position="43"/>
        <end position="61"/>
    </location>
</feature>
<feature type="compositionally biased region" description="Low complexity" evidence="2">
    <location>
        <begin position="569"/>
        <end position="585"/>
    </location>
</feature>
<evidence type="ECO:0000256" key="2">
    <source>
        <dbReference type="SAM" id="MobiDB-lite"/>
    </source>
</evidence>